<organism evidence="1 2">
    <name type="scientific">Hirundo rustica rustica</name>
    <dbReference type="NCBI Taxonomy" id="333673"/>
    <lineage>
        <taxon>Eukaryota</taxon>
        <taxon>Metazoa</taxon>
        <taxon>Chordata</taxon>
        <taxon>Craniata</taxon>
        <taxon>Vertebrata</taxon>
        <taxon>Euteleostomi</taxon>
        <taxon>Archelosauria</taxon>
        <taxon>Archosauria</taxon>
        <taxon>Dinosauria</taxon>
        <taxon>Saurischia</taxon>
        <taxon>Theropoda</taxon>
        <taxon>Coelurosauria</taxon>
        <taxon>Aves</taxon>
        <taxon>Neognathae</taxon>
        <taxon>Neoaves</taxon>
        <taxon>Telluraves</taxon>
        <taxon>Australaves</taxon>
        <taxon>Passeriformes</taxon>
        <taxon>Sylvioidea</taxon>
        <taxon>Hirundinidae</taxon>
        <taxon>Hirundo</taxon>
    </lineage>
</organism>
<evidence type="ECO:0000313" key="1">
    <source>
        <dbReference type="EMBL" id="RMB91010.1"/>
    </source>
</evidence>
<proteinExistence type="predicted"/>
<keyword evidence="2" id="KW-1185">Reference proteome</keyword>
<dbReference type="EMBL" id="QRBI01000240">
    <property type="protein sequence ID" value="RMB91010.1"/>
    <property type="molecule type" value="Genomic_DNA"/>
</dbReference>
<gene>
    <name evidence="1" type="ORF">DUI87_32608</name>
</gene>
<reference evidence="1 2" key="1">
    <citation type="submission" date="2018-07" db="EMBL/GenBank/DDBJ databases">
        <title>A high quality draft genome assembly of the barn swallow (H. rustica rustica).</title>
        <authorList>
            <person name="Formenti G."/>
            <person name="Chiara M."/>
            <person name="Poveda L."/>
            <person name="Francoijs K.-J."/>
            <person name="Bonisoli-Alquati A."/>
            <person name="Canova L."/>
            <person name="Gianfranceschi L."/>
            <person name="Horner D.S."/>
            <person name="Saino N."/>
        </authorList>
    </citation>
    <scope>NUCLEOTIDE SEQUENCE [LARGE SCALE GENOMIC DNA]</scope>
    <source>
        <strain evidence="1">Chelidonia</strain>
        <tissue evidence="1">Blood</tissue>
    </source>
</reference>
<comment type="caution">
    <text evidence="1">The sequence shown here is derived from an EMBL/GenBank/DDBJ whole genome shotgun (WGS) entry which is preliminary data.</text>
</comment>
<protein>
    <submittedName>
        <fullName evidence="1">Uncharacterized protein</fullName>
    </submittedName>
</protein>
<evidence type="ECO:0000313" key="2">
    <source>
        <dbReference type="Proteomes" id="UP000269221"/>
    </source>
</evidence>
<accession>A0A3M0IT37</accession>
<name>A0A3M0IT37_HIRRU</name>
<sequence>MPEQLHGPLLGTEKIVRTPFEAFELRFHLVGGSKTREAARSGLSERNLSESGVVLALGKPEENQKSGMRLVKIFSSLFDTVFGNKRYLISTLQIRSTIDFLSTQHQWYSIELIEIVSEYLKGSFPRVDFEGLGIIAIMQFGMICGDAEKGIVVNITRNIRAAFSLVIANNWREEGRGAARDCHQEKILVQPSGLGQKNNRTQNVK</sequence>
<dbReference type="Proteomes" id="UP000269221">
    <property type="component" value="Unassembled WGS sequence"/>
</dbReference>
<dbReference type="AlphaFoldDB" id="A0A3M0IT37"/>